<organism evidence="1">
    <name type="scientific">Hanusia phi</name>
    <dbReference type="NCBI Taxonomy" id="3032"/>
    <lineage>
        <taxon>Eukaryota</taxon>
        <taxon>Cryptophyceae</taxon>
        <taxon>Pyrenomonadales</taxon>
        <taxon>Geminigeraceae</taxon>
        <taxon>Hanusia</taxon>
    </lineage>
</organism>
<protein>
    <submittedName>
        <fullName evidence="1">Uncharacterized protein</fullName>
    </submittedName>
</protein>
<gene>
    <name evidence="1" type="ORF">HPHI1048_LOCUS4486</name>
</gene>
<dbReference type="AlphaFoldDB" id="A0A7S0E5C8"/>
<name>A0A7S0E5C8_9CRYP</name>
<accession>A0A7S0E5C8</accession>
<evidence type="ECO:0000313" key="1">
    <source>
        <dbReference type="EMBL" id="CAD8472977.1"/>
    </source>
</evidence>
<reference evidence="1" key="1">
    <citation type="submission" date="2021-01" db="EMBL/GenBank/DDBJ databases">
        <authorList>
            <person name="Corre E."/>
            <person name="Pelletier E."/>
            <person name="Niang G."/>
            <person name="Scheremetjew M."/>
            <person name="Finn R."/>
            <person name="Kale V."/>
            <person name="Holt S."/>
            <person name="Cochrane G."/>
            <person name="Meng A."/>
            <person name="Brown T."/>
            <person name="Cohen L."/>
        </authorList>
    </citation>
    <scope>NUCLEOTIDE SEQUENCE</scope>
    <source>
        <strain evidence="1">CCMP325</strain>
    </source>
</reference>
<dbReference type="EMBL" id="HBEO01006346">
    <property type="protein sequence ID" value="CAD8472977.1"/>
    <property type="molecule type" value="Transcribed_RNA"/>
</dbReference>
<sequence>MRVVFHESNIAMEDVVKIEYHLSSTGEIHWKLLHLNLFQYELCRGQVSAHALQLHPAFAHETNKPCLRLRVASKDEILYEQEIPADVGCLVQGNLKAGSNKTSPPDLSLLLSTPAGQVQHLQTRR</sequence>
<proteinExistence type="predicted"/>